<evidence type="ECO:0000256" key="5">
    <source>
        <dbReference type="ARBA" id="ARBA00022833"/>
    </source>
</evidence>
<evidence type="ECO:0000313" key="11">
    <source>
        <dbReference type="EMBL" id="TNV71024.1"/>
    </source>
</evidence>
<feature type="domain" description="C2H2-type" evidence="10">
    <location>
        <begin position="80"/>
        <end position="109"/>
    </location>
</feature>
<keyword evidence="3" id="KW-0677">Repeat</keyword>
<dbReference type="GO" id="GO:0031519">
    <property type="term" value="C:PcG protein complex"/>
    <property type="evidence" value="ECO:0007669"/>
    <property type="project" value="TreeGrafter"/>
</dbReference>
<evidence type="ECO:0000259" key="10">
    <source>
        <dbReference type="PROSITE" id="PS50157"/>
    </source>
</evidence>
<evidence type="ECO:0000256" key="2">
    <source>
        <dbReference type="ARBA" id="ARBA00022723"/>
    </source>
</evidence>
<keyword evidence="7" id="KW-0539">Nucleus</keyword>
<comment type="caution">
    <text evidence="11">The sequence shown here is derived from an EMBL/GenBank/DDBJ whole genome shotgun (WGS) entry which is preliminary data.</text>
</comment>
<keyword evidence="12" id="KW-1185">Reference proteome</keyword>
<evidence type="ECO:0000313" key="12">
    <source>
        <dbReference type="Proteomes" id="UP000785679"/>
    </source>
</evidence>
<feature type="domain" description="C2H2-type" evidence="10">
    <location>
        <begin position="51"/>
        <end position="75"/>
    </location>
</feature>
<dbReference type="GO" id="GO:0000981">
    <property type="term" value="F:DNA-binding transcription factor activity, RNA polymerase II-specific"/>
    <property type="evidence" value="ECO:0007669"/>
    <property type="project" value="TreeGrafter"/>
</dbReference>
<evidence type="ECO:0000256" key="1">
    <source>
        <dbReference type="ARBA" id="ARBA00004123"/>
    </source>
</evidence>
<dbReference type="Pfam" id="PF00096">
    <property type="entry name" value="zf-C2H2"/>
    <property type="match status" value="4"/>
</dbReference>
<sequence length="348" mass="39388">MMETKEDLIVDPNLQLPDQDDDELGANQPNEGSGMNQMSGDVEQTARQRTYICQEDDCGKEFPDQGSFRKHHMTHGERMYICKVPTCGKKFLDNSKLKRHQLVHTGEKPYKCDMCGKKFSLDFNLRTHLRTHTGEKPYICSYPNCHKRFTQSSNLTAHERTHLISRPQNNGNYYMMHQDYVEGENPSFGGYEGGGMGAAFGPEGSGFEQGQLPSGQQQAGAGYPPYPLFSTERFPQHPAAIGGSNHSSSGFYGYGSNNNQPIFQVNYGMRFPLFVVEKPNKSLSAAQGNKLQVNHQEDTGVEEDDDEEEIINYGEEEEDEIDEKQMVGMKRKREDGEMMDYGLEEEEE</sequence>
<dbReference type="GO" id="GO:0000785">
    <property type="term" value="C:chromatin"/>
    <property type="evidence" value="ECO:0007669"/>
    <property type="project" value="TreeGrafter"/>
</dbReference>
<gene>
    <name evidence="11" type="ORF">FGO68_gene2391</name>
</gene>
<dbReference type="SMART" id="SM00355">
    <property type="entry name" value="ZnF_C2H2"/>
    <property type="match status" value="4"/>
</dbReference>
<proteinExistence type="predicted"/>
<dbReference type="SUPFAM" id="SSF57667">
    <property type="entry name" value="beta-beta-alpha zinc fingers"/>
    <property type="match status" value="3"/>
</dbReference>
<dbReference type="InterPro" id="IPR013087">
    <property type="entry name" value="Znf_C2H2_type"/>
</dbReference>
<dbReference type="InterPro" id="IPR036236">
    <property type="entry name" value="Znf_C2H2_sf"/>
</dbReference>
<dbReference type="Gene3D" id="3.30.160.60">
    <property type="entry name" value="Classic Zinc Finger"/>
    <property type="match status" value="4"/>
</dbReference>
<organism evidence="11 12">
    <name type="scientific">Halteria grandinella</name>
    <dbReference type="NCBI Taxonomy" id="5974"/>
    <lineage>
        <taxon>Eukaryota</taxon>
        <taxon>Sar</taxon>
        <taxon>Alveolata</taxon>
        <taxon>Ciliophora</taxon>
        <taxon>Intramacronucleata</taxon>
        <taxon>Spirotrichea</taxon>
        <taxon>Stichotrichia</taxon>
        <taxon>Sporadotrichida</taxon>
        <taxon>Halteriidae</taxon>
        <taxon>Halteria</taxon>
    </lineage>
</organism>
<feature type="compositionally biased region" description="Polar residues" evidence="9">
    <location>
        <begin position="27"/>
        <end position="39"/>
    </location>
</feature>
<dbReference type="GO" id="GO:0005667">
    <property type="term" value="C:transcription regulator complex"/>
    <property type="evidence" value="ECO:0007669"/>
    <property type="project" value="TreeGrafter"/>
</dbReference>
<feature type="region of interest" description="Disordered" evidence="9">
    <location>
        <begin position="1"/>
        <end position="46"/>
    </location>
</feature>
<dbReference type="EMBL" id="RRYP01031061">
    <property type="protein sequence ID" value="TNV71024.1"/>
    <property type="molecule type" value="Genomic_DNA"/>
</dbReference>
<evidence type="ECO:0000256" key="4">
    <source>
        <dbReference type="ARBA" id="ARBA00022771"/>
    </source>
</evidence>
<dbReference type="PANTHER" id="PTHR14003:SF19">
    <property type="entry name" value="YY2 TRANSCRIPTION FACTOR"/>
    <property type="match status" value="1"/>
</dbReference>
<protein>
    <recommendedName>
        <fullName evidence="10">C2H2-type domain-containing protein</fullName>
    </recommendedName>
</protein>
<feature type="domain" description="C2H2-type" evidence="10">
    <location>
        <begin position="110"/>
        <end position="137"/>
    </location>
</feature>
<evidence type="ECO:0000256" key="6">
    <source>
        <dbReference type="ARBA" id="ARBA00023125"/>
    </source>
</evidence>
<evidence type="ECO:0000256" key="7">
    <source>
        <dbReference type="ARBA" id="ARBA00023242"/>
    </source>
</evidence>
<dbReference type="Proteomes" id="UP000785679">
    <property type="component" value="Unassembled WGS sequence"/>
</dbReference>
<dbReference type="PANTHER" id="PTHR14003">
    <property type="entry name" value="TRANSCRIPTIONAL REPRESSOR PROTEIN YY"/>
    <property type="match status" value="1"/>
</dbReference>
<dbReference type="FunFam" id="3.30.160.60:FF:000110">
    <property type="entry name" value="Zinc finger protein-like"/>
    <property type="match status" value="1"/>
</dbReference>
<dbReference type="FunFam" id="3.30.160.60:FF:000125">
    <property type="entry name" value="Putative zinc finger protein 143"/>
    <property type="match status" value="1"/>
</dbReference>
<dbReference type="PROSITE" id="PS50157">
    <property type="entry name" value="ZINC_FINGER_C2H2_2"/>
    <property type="match status" value="4"/>
</dbReference>
<keyword evidence="5" id="KW-0862">Zinc</keyword>
<feature type="domain" description="C2H2-type" evidence="10">
    <location>
        <begin position="138"/>
        <end position="167"/>
    </location>
</feature>
<reference evidence="11" key="1">
    <citation type="submission" date="2019-06" db="EMBL/GenBank/DDBJ databases">
        <authorList>
            <person name="Zheng W."/>
        </authorList>
    </citation>
    <scope>NUCLEOTIDE SEQUENCE</scope>
    <source>
        <strain evidence="11">QDHG01</strain>
    </source>
</reference>
<accession>A0A8J8NAD2</accession>
<evidence type="ECO:0000256" key="3">
    <source>
        <dbReference type="ARBA" id="ARBA00022737"/>
    </source>
</evidence>
<dbReference type="OrthoDB" id="372803at2759"/>
<dbReference type="GO" id="GO:0008270">
    <property type="term" value="F:zinc ion binding"/>
    <property type="evidence" value="ECO:0007669"/>
    <property type="project" value="UniProtKB-KW"/>
</dbReference>
<keyword evidence="2" id="KW-0479">Metal-binding</keyword>
<evidence type="ECO:0000256" key="8">
    <source>
        <dbReference type="PROSITE-ProRule" id="PRU00042"/>
    </source>
</evidence>
<name>A0A8J8NAD2_HALGN</name>
<keyword evidence="6" id="KW-0238">DNA-binding</keyword>
<feature type="compositionally biased region" description="Acidic residues" evidence="9">
    <location>
        <begin position="299"/>
        <end position="322"/>
    </location>
</feature>
<feature type="region of interest" description="Disordered" evidence="9">
    <location>
        <begin position="294"/>
        <end position="348"/>
    </location>
</feature>
<keyword evidence="4 8" id="KW-0863">Zinc-finger</keyword>
<evidence type="ECO:0000256" key="9">
    <source>
        <dbReference type="SAM" id="MobiDB-lite"/>
    </source>
</evidence>
<dbReference type="GO" id="GO:0000978">
    <property type="term" value="F:RNA polymerase II cis-regulatory region sequence-specific DNA binding"/>
    <property type="evidence" value="ECO:0007669"/>
    <property type="project" value="TreeGrafter"/>
</dbReference>
<dbReference type="PROSITE" id="PS00028">
    <property type="entry name" value="ZINC_FINGER_C2H2_1"/>
    <property type="match status" value="4"/>
</dbReference>
<dbReference type="AlphaFoldDB" id="A0A8J8NAD2"/>
<dbReference type="FunFam" id="3.30.160.60:FF:000104">
    <property type="entry name" value="Transcriptional repressor protein YY1"/>
    <property type="match status" value="1"/>
</dbReference>
<comment type="subcellular location">
    <subcellularLocation>
        <location evidence="1">Nucleus</location>
    </subcellularLocation>
</comment>